<sequence length="140" mass="16506">MDEKAKYHDWKKSVNQFLGHDFWSEFQDIFTREWPQVNLYESEDAILCLIALPGVKKLDDIHIYIHHTTIIIKGHIHYSFPGFKTVNEELFKGSFERTIELPSPVHNQPVEATFNRGLMSVTLRRLQQHEVSEIIIKDED</sequence>
<dbReference type="Pfam" id="PF00011">
    <property type="entry name" value="HSP20"/>
    <property type="match status" value="1"/>
</dbReference>
<reference evidence="4" key="2">
    <citation type="submission" date="2020-09" db="EMBL/GenBank/DDBJ databases">
        <authorList>
            <person name="Sun Q."/>
            <person name="Zhou Y."/>
        </authorList>
    </citation>
    <scope>NUCLEOTIDE SEQUENCE</scope>
    <source>
        <strain evidence="4">CGMCC 1.15371</strain>
    </source>
</reference>
<evidence type="ECO:0000256" key="1">
    <source>
        <dbReference type="PROSITE-ProRule" id="PRU00285"/>
    </source>
</evidence>
<dbReference type="PROSITE" id="PS01031">
    <property type="entry name" value="SHSP"/>
    <property type="match status" value="1"/>
</dbReference>
<organism evidence="4 5">
    <name type="scientific">Pullulanibacillus camelliae</name>
    <dbReference type="NCBI Taxonomy" id="1707096"/>
    <lineage>
        <taxon>Bacteria</taxon>
        <taxon>Bacillati</taxon>
        <taxon>Bacillota</taxon>
        <taxon>Bacilli</taxon>
        <taxon>Bacillales</taxon>
        <taxon>Sporolactobacillaceae</taxon>
        <taxon>Pullulanibacillus</taxon>
    </lineage>
</organism>
<dbReference type="AlphaFoldDB" id="A0A8J2VNJ6"/>
<dbReference type="Proteomes" id="UP000628775">
    <property type="component" value="Unassembled WGS sequence"/>
</dbReference>
<proteinExistence type="inferred from homology"/>
<protein>
    <recommendedName>
        <fullName evidence="3">SHSP domain-containing protein</fullName>
    </recommendedName>
</protein>
<dbReference type="SUPFAM" id="SSF49764">
    <property type="entry name" value="HSP20-like chaperones"/>
    <property type="match status" value="1"/>
</dbReference>
<feature type="domain" description="SHSP" evidence="3">
    <location>
        <begin position="28"/>
        <end position="140"/>
    </location>
</feature>
<reference evidence="4" key="1">
    <citation type="journal article" date="2014" name="Int. J. Syst. Evol. Microbiol.">
        <title>Complete genome sequence of Corynebacterium casei LMG S-19264T (=DSM 44701T), isolated from a smear-ripened cheese.</title>
        <authorList>
            <consortium name="US DOE Joint Genome Institute (JGI-PGF)"/>
            <person name="Walter F."/>
            <person name="Albersmeier A."/>
            <person name="Kalinowski J."/>
            <person name="Ruckert C."/>
        </authorList>
    </citation>
    <scope>NUCLEOTIDE SEQUENCE</scope>
    <source>
        <strain evidence="4">CGMCC 1.15371</strain>
    </source>
</reference>
<name>A0A8J2VNJ6_9BACL</name>
<dbReference type="CDD" id="cd06464">
    <property type="entry name" value="ACD_sHsps-like"/>
    <property type="match status" value="1"/>
</dbReference>
<evidence type="ECO:0000313" key="5">
    <source>
        <dbReference type="Proteomes" id="UP000628775"/>
    </source>
</evidence>
<dbReference type="InterPro" id="IPR002068">
    <property type="entry name" value="A-crystallin/Hsp20_dom"/>
</dbReference>
<dbReference type="InterPro" id="IPR008978">
    <property type="entry name" value="HSP20-like_chaperone"/>
</dbReference>
<accession>A0A8J2VNJ6</accession>
<evidence type="ECO:0000256" key="2">
    <source>
        <dbReference type="RuleBase" id="RU003616"/>
    </source>
</evidence>
<evidence type="ECO:0000259" key="3">
    <source>
        <dbReference type="PROSITE" id="PS01031"/>
    </source>
</evidence>
<evidence type="ECO:0000313" key="4">
    <source>
        <dbReference type="EMBL" id="GGE35714.1"/>
    </source>
</evidence>
<comment type="caution">
    <text evidence="4">The sequence shown here is derived from an EMBL/GenBank/DDBJ whole genome shotgun (WGS) entry which is preliminary data.</text>
</comment>
<comment type="similarity">
    <text evidence="1 2">Belongs to the small heat shock protein (HSP20) family.</text>
</comment>
<dbReference type="EMBL" id="BMIR01000004">
    <property type="protein sequence ID" value="GGE35714.1"/>
    <property type="molecule type" value="Genomic_DNA"/>
</dbReference>
<dbReference type="Gene3D" id="2.60.40.790">
    <property type="match status" value="1"/>
</dbReference>
<keyword evidence="5" id="KW-1185">Reference proteome</keyword>
<gene>
    <name evidence="4" type="ORF">GCM10011391_13100</name>
</gene>
<dbReference type="RefSeq" id="WP_188690971.1">
    <property type="nucleotide sequence ID" value="NZ_BMIR01000004.1"/>
</dbReference>